<dbReference type="OrthoDB" id="10261563at2759"/>
<feature type="compositionally biased region" description="Low complexity" evidence="1">
    <location>
        <begin position="370"/>
        <end position="381"/>
    </location>
</feature>
<name>A0A0U1LS30_TALIS</name>
<evidence type="ECO:0000256" key="1">
    <source>
        <dbReference type="SAM" id="MobiDB-lite"/>
    </source>
</evidence>
<feature type="compositionally biased region" description="Basic residues" evidence="1">
    <location>
        <begin position="41"/>
        <end position="50"/>
    </location>
</feature>
<accession>A0A0U1LS30</accession>
<proteinExistence type="predicted"/>
<gene>
    <name evidence="3" type="ORF">PISL3812_02955</name>
</gene>
<feature type="region of interest" description="Disordered" evidence="1">
    <location>
        <begin position="325"/>
        <end position="381"/>
    </location>
</feature>
<evidence type="ECO:0000313" key="3">
    <source>
        <dbReference type="EMBL" id="CRG85952.1"/>
    </source>
</evidence>
<sequence>MSEEVAIRDRKDRHAKKEKRHKKKRTSEEEEEVEDETTLVKKSKSSKRRRLDNGDEHEDKKEKKEKQKKDKKESRRKSVSFTEDTKNEEDDNSSTTVEDAPTEKTAQPTQPQTEEPEEESPEARKQRKREKRAQRRQTQTQNPSNETTAPATTYNSDDKSVLSYLSQYHTDRSAWKFQKNRESQLLKKALSVDDVPAEYNQALFAYLKGLKSEGARQRLRKNAQDAIKLDEGDAANAEGEEAPNTAADGDESNNKSDSAAAPPLPESSKQAYDDALHRFKGNLNAGVKDFDDGVLFQDADAEIQRRFEKRRRAELVLWTVRGKISKPSTSTPALDAEMVKDDTVTTADKGNKPKKAPSRKKRKNRTMVVEISSSSESSDSE</sequence>
<dbReference type="Proteomes" id="UP000054383">
    <property type="component" value="Unassembled WGS sequence"/>
</dbReference>
<feature type="compositionally biased region" description="Low complexity" evidence="1">
    <location>
        <begin position="103"/>
        <end position="113"/>
    </location>
</feature>
<feature type="compositionally biased region" description="Basic residues" evidence="1">
    <location>
        <begin position="352"/>
        <end position="365"/>
    </location>
</feature>
<dbReference type="Pfam" id="PF10180">
    <property type="entry name" value="WKF"/>
    <property type="match status" value="1"/>
</dbReference>
<feature type="domain" description="WKF" evidence="2">
    <location>
        <begin position="163"/>
        <end position="225"/>
    </location>
</feature>
<feature type="region of interest" description="Disordered" evidence="1">
    <location>
        <begin position="1"/>
        <end position="158"/>
    </location>
</feature>
<feature type="region of interest" description="Disordered" evidence="1">
    <location>
        <begin position="231"/>
        <end position="270"/>
    </location>
</feature>
<dbReference type="PANTHER" id="PTHR22306:SF2">
    <property type="entry name" value="CHROMOSOME 7 OPEN READING FRAME 50"/>
    <property type="match status" value="1"/>
</dbReference>
<evidence type="ECO:0000259" key="2">
    <source>
        <dbReference type="Pfam" id="PF10180"/>
    </source>
</evidence>
<feature type="compositionally biased region" description="Low complexity" evidence="1">
    <location>
        <begin position="234"/>
        <end position="247"/>
    </location>
</feature>
<feature type="compositionally biased region" description="Basic residues" evidence="1">
    <location>
        <begin position="13"/>
        <end position="25"/>
    </location>
</feature>
<feature type="compositionally biased region" description="Basic and acidic residues" evidence="1">
    <location>
        <begin position="1"/>
        <end position="12"/>
    </location>
</feature>
<feature type="compositionally biased region" description="Polar residues" evidence="1">
    <location>
        <begin position="142"/>
        <end position="155"/>
    </location>
</feature>
<feature type="compositionally biased region" description="Basic and acidic residues" evidence="1">
    <location>
        <begin position="51"/>
        <end position="73"/>
    </location>
</feature>
<feature type="compositionally biased region" description="Basic residues" evidence="1">
    <location>
        <begin position="125"/>
        <end position="135"/>
    </location>
</feature>
<protein>
    <recommendedName>
        <fullName evidence="2">WKF domain-containing protein</fullName>
    </recommendedName>
</protein>
<dbReference type="PANTHER" id="PTHR22306">
    <property type="entry name" value="CHROMOSOME 7 OPEN READING FRAME 50"/>
    <property type="match status" value="1"/>
</dbReference>
<keyword evidence="4" id="KW-1185">Reference proteome</keyword>
<reference evidence="3 4" key="1">
    <citation type="submission" date="2015-04" db="EMBL/GenBank/DDBJ databases">
        <authorList>
            <person name="Syromyatnikov M.Y."/>
            <person name="Popov V.N."/>
        </authorList>
    </citation>
    <scope>NUCLEOTIDE SEQUENCE [LARGE SCALE GENOMIC DNA]</scope>
    <source>
        <strain evidence="3">WF-38-12</strain>
    </source>
</reference>
<dbReference type="InterPro" id="IPR019327">
    <property type="entry name" value="WKF"/>
</dbReference>
<organism evidence="3 4">
    <name type="scientific">Talaromyces islandicus</name>
    <name type="common">Penicillium islandicum</name>
    <dbReference type="NCBI Taxonomy" id="28573"/>
    <lineage>
        <taxon>Eukaryota</taxon>
        <taxon>Fungi</taxon>
        <taxon>Dikarya</taxon>
        <taxon>Ascomycota</taxon>
        <taxon>Pezizomycotina</taxon>
        <taxon>Eurotiomycetes</taxon>
        <taxon>Eurotiomycetidae</taxon>
        <taxon>Eurotiales</taxon>
        <taxon>Trichocomaceae</taxon>
        <taxon>Talaromyces</taxon>
        <taxon>Talaromyces sect. Islandici</taxon>
    </lineage>
</organism>
<dbReference type="AlphaFoldDB" id="A0A0U1LS30"/>
<feature type="compositionally biased region" description="Acidic residues" evidence="1">
    <location>
        <begin position="28"/>
        <end position="37"/>
    </location>
</feature>
<dbReference type="OMA" id="NAFRECL"/>
<dbReference type="EMBL" id="CVMT01000002">
    <property type="protein sequence ID" value="CRG85952.1"/>
    <property type="molecule type" value="Genomic_DNA"/>
</dbReference>
<evidence type="ECO:0000313" key="4">
    <source>
        <dbReference type="Proteomes" id="UP000054383"/>
    </source>
</evidence>